<evidence type="ECO:0000313" key="2">
    <source>
        <dbReference type="EMBL" id="MEK8073454.1"/>
    </source>
</evidence>
<feature type="transmembrane region" description="Helical" evidence="1">
    <location>
        <begin position="12"/>
        <end position="33"/>
    </location>
</feature>
<gene>
    <name evidence="2" type="ORF">AABD04_21650</name>
</gene>
<evidence type="ECO:0000256" key="1">
    <source>
        <dbReference type="SAM" id="Phobius"/>
    </source>
</evidence>
<reference evidence="2 3" key="1">
    <citation type="submission" date="2024-03" db="EMBL/GenBank/DDBJ databases">
        <title>Rhodococcus navarretei sp. nov. and Pseudarthrobacter quantumdoti sp. nov., two new species with the ability to biosynthesize Quantum Dots isolated from soil samples at Union Glacier, Antarctica.</title>
        <authorList>
            <person name="Vargas M."/>
        </authorList>
    </citation>
    <scope>NUCLEOTIDE SEQUENCE [LARGE SCALE GENOMIC DNA]</scope>
    <source>
        <strain evidence="2 3">EXRC-4A-4</strain>
    </source>
</reference>
<keyword evidence="3" id="KW-1185">Reference proteome</keyword>
<keyword evidence="1" id="KW-1133">Transmembrane helix</keyword>
<proteinExistence type="predicted"/>
<comment type="caution">
    <text evidence="2">The sequence shown here is derived from an EMBL/GenBank/DDBJ whole genome shotgun (WGS) entry which is preliminary data.</text>
</comment>
<protein>
    <submittedName>
        <fullName evidence="2">DUF6153 family protein</fullName>
    </submittedName>
</protein>
<dbReference type="Pfam" id="PF19650">
    <property type="entry name" value="DUF6153"/>
    <property type="match status" value="1"/>
</dbReference>
<dbReference type="RefSeq" id="WP_341442412.1">
    <property type="nucleotide sequence ID" value="NZ_JBBPCN010000001.1"/>
</dbReference>
<sequence>MHSVIRRRRPGFASATGLLIALSIFGVLLMHSVTPTASASNEHAAMASVTHHEGPVQVAAGEHDCPSAHQMMHPCAGTTVSWAALSVPSTGVDGVHPFMSEDGIGGRTDSISERAPPPWTLWELDRSVTLRV</sequence>
<name>A0ABU9D1Y8_9NOCA</name>
<dbReference type="InterPro" id="IPR046151">
    <property type="entry name" value="DUF6153"/>
</dbReference>
<keyword evidence="1" id="KW-0472">Membrane</keyword>
<organism evidence="2 3">
    <name type="scientific">Rhodococcus navarretei</name>
    <dbReference type="NCBI Taxonomy" id="3128981"/>
    <lineage>
        <taxon>Bacteria</taxon>
        <taxon>Bacillati</taxon>
        <taxon>Actinomycetota</taxon>
        <taxon>Actinomycetes</taxon>
        <taxon>Mycobacteriales</taxon>
        <taxon>Nocardiaceae</taxon>
        <taxon>Rhodococcus</taxon>
    </lineage>
</organism>
<keyword evidence="1" id="KW-0812">Transmembrane</keyword>
<dbReference type="EMBL" id="JBBPCN010000001">
    <property type="protein sequence ID" value="MEK8073454.1"/>
    <property type="molecule type" value="Genomic_DNA"/>
</dbReference>
<dbReference type="Proteomes" id="UP001456513">
    <property type="component" value="Unassembled WGS sequence"/>
</dbReference>
<evidence type="ECO:0000313" key="3">
    <source>
        <dbReference type="Proteomes" id="UP001456513"/>
    </source>
</evidence>
<accession>A0ABU9D1Y8</accession>